<name>A0A5K7Z6J2_9BACT</name>
<dbReference type="EMBL" id="AP021875">
    <property type="protein sequence ID" value="BBO77622.1"/>
    <property type="molecule type" value="Genomic_DNA"/>
</dbReference>
<dbReference type="Proteomes" id="UP000427769">
    <property type="component" value="Chromosome"/>
</dbReference>
<dbReference type="GO" id="GO:0030572">
    <property type="term" value="F:phosphatidyltransferase activity"/>
    <property type="evidence" value="ECO:0007669"/>
    <property type="project" value="UniProtKB-ARBA"/>
</dbReference>
<dbReference type="Pfam" id="PF13091">
    <property type="entry name" value="PLDc_2"/>
    <property type="match status" value="2"/>
</dbReference>
<accession>A0A5K7Z6J2</accession>
<dbReference type="AlphaFoldDB" id="A0A5K7Z6J2"/>
<organism evidence="2 3">
    <name type="scientific">Desulfosarcina widdelii</name>
    <dbReference type="NCBI Taxonomy" id="947919"/>
    <lineage>
        <taxon>Bacteria</taxon>
        <taxon>Pseudomonadati</taxon>
        <taxon>Thermodesulfobacteriota</taxon>
        <taxon>Desulfobacteria</taxon>
        <taxon>Desulfobacterales</taxon>
        <taxon>Desulfosarcinaceae</taxon>
        <taxon>Desulfosarcina</taxon>
    </lineage>
</organism>
<dbReference type="Gene3D" id="3.30.870.10">
    <property type="entry name" value="Endonuclease Chain A"/>
    <property type="match status" value="2"/>
</dbReference>
<dbReference type="SUPFAM" id="SSF56024">
    <property type="entry name" value="Phospholipase D/nuclease"/>
    <property type="match status" value="2"/>
</dbReference>
<feature type="domain" description="PLD phosphodiesterase" evidence="1">
    <location>
        <begin position="400"/>
        <end position="427"/>
    </location>
</feature>
<evidence type="ECO:0000259" key="1">
    <source>
        <dbReference type="PROSITE" id="PS50035"/>
    </source>
</evidence>
<feature type="domain" description="PLD phosphodiesterase" evidence="1">
    <location>
        <begin position="157"/>
        <end position="188"/>
    </location>
</feature>
<evidence type="ECO:0000313" key="3">
    <source>
        <dbReference type="Proteomes" id="UP000427769"/>
    </source>
</evidence>
<dbReference type="KEGG" id="dwd:DSCW_50390"/>
<gene>
    <name evidence="2" type="ORF">DSCW_50390</name>
</gene>
<protein>
    <submittedName>
        <fullName evidence="2">Phospholipase D family protein</fullName>
    </submittedName>
</protein>
<proteinExistence type="predicted"/>
<evidence type="ECO:0000313" key="2">
    <source>
        <dbReference type="EMBL" id="BBO77622.1"/>
    </source>
</evidence>
<dbReference type="PANTHER" id="PTHR21248">
    <property type="entry name" value="CARDIOLIPIN SYNTHASE"/>
    <property type="match status" value="1"/>
</dbReference>
<sequence>MPPMASITKDHRPVPVFGPSSEYAGSPLDEVGHTSFYGVHEDPSNRIALLNNGDQSFAARVQLLERATTSIRIQALVFWADESGLFIAEILKRKKAAGVDVRVIVDAASNLGLQTQWMYFDLKQHGIEVQGYESLYLEWINEMPVPFLSPSKDPEAPNHRYHEKMWIVDGETEHAIAVVGGLNIANAYFRVDPSDPDQNWRDQDIVVKGGIVSDMVTAFDRNFDHFVAIKQSRGGLNTDLYWQSTRKFLDEVGKLRISYTTDPERVERVKRMARVKPDLAFVPVRSRFFHNRPRLGESYIRQAYEKLFDHARQEIIVCNAYFIPSAGFIETIRKAAARGVRVTILTNSPETNDLPEMTMVGRSYYKAILAINEEMPARQAGGSVQIWEWQGRRYDRDRQTEGTIHAKYAVFDRRYALVGSYNLDPRSEKLNSETAVVFESVRLSTELARLFYLHDLAYSRPITPEDAAEFNDPSDAFYKLRKEFGGLFEPLL</sequence>
<dbReference type="PROSITE" id="PS50035">
    <property type="entry name" value="PLD"/>
    <property type="match status" value="2"/>
</dbReference>
<reference evidence="2 3" key="1">
    <citation type="submission" date="2019-11" db="EMBL/GenBank/DDBJ databases">
        <title>Comparative genomics of hydrocarbon-degrading Desulfosarcina strains.</title>
        <authorList>
            <person name="Watanabe M."/>
            <person name="Kojima H."/>
            <person name="Fukui M."/>
        </authorList>
    </citation>
    <scope>NUCLEOTIDE SEQUENCE [LARGE SCALE GENOMIC DNA]</scope>
    <source>
        <strain evidence="2 3">PP31</strain>
    </source>
</reference>
<dbReference type="InterPro" id="IPR025202">
    <property type="entry name" value="PLD-like_dom"/>
</dbReference>
<dbReference type="PANTHER" id="PTHR21248:SF12">
    <property type="entry name" value="CARDIOLIPIN SYNTHASE C"/>
    <property type="match status" value="1"/>
</dbReference>
<dbReference type="SMART" id="SM00155">
    <property type="entry name" value="PLDc"/>
    <property type="match status" value="2"/>
</dbReference>
<dbReference type="InterPro" id="IPR001736">
    <property type="entry name" value="PLipase_D/transphosphatidylase"/>
</dbReference>
<dbReference type="GO" id="GO:0032049">
    <property type="term" value="P:cardiolipin biosynthetic process"/>
    <property type="evidence" value="ECO:0007669"/>
    <property type="project" value="UniProtKB-ARBA"/>
</dbReference>
<keyword evidence="3" id="KW-1185">Reference proteome</keyword>